<dbReference type="EMBL" id="JABSTU010005504">
    <property type="protein sequence ID" value="KAH7942660.1"/>
    <property type="molecule type" value="Genomic_DNA"/>
</dbReference>
<feature type="region of interest" description="Disordered" evidence="1">
    <location>
        <begin position="324"/>
        <end position="351"/>
    </location>
</feature>
<feature type="compositionally biased region" description="Low complexity" evidence="1">
    <location>
        <begin position="96"/>
        <end position="111"/>
    </location>
</feature>
<proteinExistence type="predicted"/>
<dbReference type="VEuPathDB" id="VectorBase:LOC119186398"/>
<feature type="region of interest" description="Disordered" evidence="1">
    <location>
        <begin position="1051"/>
        <end position="1158"/>
    </location>
</feature>
<feature type="compositionally biased region" description="Polar residues" evidence="1">
    <location>
        <begin position="1081"/>
        <end position="1091"/>
    </location>
</feature>
<sequence>MDPNDESNQLGWHPVSSRMPIVIEDAFEPPPAHSRPRPAVQQHRSVRPLVQHGPPFENSENYREAELPRAPMLALPDCRHHLAAECDATLSHDHSYSSLSNYTSSSPTTPSGEIVPSSTSIGEQDHAQNSDSVTSPLFPLLSLQLIECVEGRTRQVSKQPLPPQPSVTPKNTYLDSRSLRELLSSPPQMCSIEQPGSRARRMENVRRNIGIELQVLAPSAQPPKLNSPSDQFVGATPFCSTPRKRYSNGVNLPDSASCPASPMGSLTNADCQPAGEPRQCHTAPLDQHLSTPDGKQTQGVQSAMEAHAARCDYVARQPRLRFPRKTEPRAARKRTAARDDGSHVNSCATNGKQSVHRTVSLRPDWEQSLLSDISSLLDSEERSILQPAHLQMLQHTAAQSGALAAAVAQLDRTVPQMMQLMLGIGRTWEAVQEAWSSFEKVSTCFRELQGPLEAVGSALKEAQRLQTSNANNNLGNIPHQGTPDQNAENCQRLRADANDEIDRACRYHIVTEITLSGTILDHQVGQARPERFVRVLSRKRAIVVETTVCSEDSARLRTSPAFPVAEKGDSSEMSQPPGIPIIKIDSAHDEQEHRLFETLSTPKERKQWLRQAAVLEKPPCIRDANDGMDNKGGSQNSTPKQARRESTPSAQRLQTPTRSWTDVVAGVTSMGPTTSPADTNARALSVQIGDSKVEDSWKGSPRAQLKRDGFAQEYLASDTRFPTKQTKQGDDDDAKIFTPIQTGPRERFELLRNIKEPQQREEERLFIPRLQQSSTSQDKEREPDISVLSLATPLFELPHYKKTYSDVCKGTTERRPWVEEIAPIGHSPIQTAGVEAVIHNRSAALTKSPGNEHDTSDATWHYEGLQHFQDLGESSDDEAEASKWEWNTGGTTWKPRKVKKAPSQVIPRSRDEHYVLLDRHYYNVMEGRTTCYRDVLQRPARPSSLSVGSGVYVIPKRCARGPERYRQYVSSPVCDATPAPSPPVRGDSLNGPLVVPPPAEQICPQPRTPHKDQYERLYGTFEMRQKRELFQQSRYSSNSLHAESSYLAQHVPRKWREQNSTRHDHNPECKTERTYARQELPSRSASFSSSECPGEANGKVTTVKNSHPQQSHGPAASFDGEKTWPGRPIRKSGTENYQRPSPRVSENGCTDTQSPASQADPVPLILLQIMPKFREELASFDESWVSFQGAWRALLRDRCLANDRTSPTLLQVLGKMAEQVMNPDYSDHQVDLPGKTLHSLTPGQREDQSNDRDETHKSVMSLPSIIASERKSVCSNTDSYSSCGPCDFNSSLAPKPSLDNHVDGMLRKLESSVVDLPNQAAETQETRVKPSDREDVECTESWPNMSQANYSRLSPGLMHEQSMTMKHNQESSELKERRTSFSDSSEEDSAIDVMEWPSSHRVTPVDITHESCEEELSSCSSMLTSEYCLWGKPSASVYPEKSASEAITATTCFPAFERLPWWPLQQKDKVVQQKPLSKEAVCSYITRTSLAPQPFDNGITPSSVSPDSPTNWKPAQKKLCPPQLKLNERLDSMATTFKGPKNFNNVESQETRVHCTRHDG</sequence>
<evidence type="ECO:0000313" key="3">
    <source>
        <dbReference type="Proteomes" id="UP000821866"/>
    </source>
</evidence>
<feature type="compositionally biased region" description="Polar residues" evidence="1">
    <location>
        <begin position="647"/>
        <end position="658"/>
    </location>
</feature>
<feature type="compositionally biased region" description="Polar residues" evidence="1">
    <location>
        <begin position="1147"/>
        <end position="1157"/>
    </location>
</feature>
<dbReference type="Proteomes" id="UP000821866">
    <property type="component" value="Unassembled WGS sequence"/>
</dbReference>
<accession>A0A9J6CWF5</accession>
<feature type="region of interest" description="Disordered" evidence="1">
    <location>
        <begin position="617"/>
        <end position="658"/>
    </location>
</feature>
<evidence type="ECO:0000256" key="1">
    <source>
        <dbReference type="SAM" id="MobiDB-lite"/>
    </source>
</evidence>
<organism evidence="2 3">
    <name type="scientific">Rhipicephalus microplus</name>
    <name type="common">Cattle tick</name>
    <name type="synonym">Boophilus microplus</name>
    <dbReference type="NCBI Taxonomy" id="6941"/>
    <lineage>
        <taxon>Eukaryota</taxon>
        <taxon>Metazoa</taxon>
        <taxon>Ecdysozoa</taxon>
        <taxon>Arthropoda</taxon>
        <taxon>Chelicerata</taxon>
        <taxon>Arachnida</taxon>
        <taxon>Acari</taxon>
        <taxon>Parasitiformes</taxon>
        <taxon>Ixodida</taxon>
        <taxon>Ixodoidea</taxon>
        <taxon>Ixodidae</taxon>
        <taxon>Rhipicephalinae</taxon>
        <taxon>Rhipicephalus</taxon>
        <taxon>Boophilus</taxon>
    </lineage>
</organism>
<feature type="region of interest" description="Disordered" evidence="1">
    <location>
        <begin position="269"/>
        <end position="301"/>
    </location>
</feature>
<feature type="compositionally biased region" description="Basic and acidic residues" evidence="1">
    <location>
        <begin position="324"/>
        <end position="342"/>
    </location>
</feature>
<feature type="region of interest" description="Disordered" evidence="1">
    <location>
        <begin position="94"/>
        <end position="133"/>
    </location>
</feature>
<feature type="region of interest" description="Disordered" evidence="1">
    <location>
        <begin position="1495"/>
        <end position="1517"/>
    </location>
</feature>
<name>A0A9J6CWF5_RHIMP</name>
<reference evidence="2" key="2">
    <citation type="submission" date="2021-09" db="EMBL/GenBank/DDBJ databases">
        <authorList>
            <person name="Jia N."/>
            <person name="Wang J."/>
            <person name="Shi W."/>
            <person name="Du L."/>
            <person name="Sun Y."/>
            <person name="Zhan W."/>
            <person name="Jiang J."/>
            <person name="Wang Q."/>
            <person name="Zhang B."/>
            <person name="Ji P."/>
            <person name="Sakyi L.B."/>
            <person name="Cui X."/>
            <person name="Yuan T."/>
            <person name="Jiang B."/>
            <person name="Yang W."/>
            <person name="Lam T.T.-Y."/>
            <person name="Chang Q."/>
            <person name="Ding S."/>
            <person name="Wang X."/>
            <person name="Zhu J."/>
            <person name="Ruan X."/>
            <person name="Zhao L."/>
            <person name="Wei J."/>
            <person name="Que T."/>
            <person name="Du C."/>
            <person name="Cheng J."/>
            <person name="Dai P."/>
            <person name="Han X."/>
            <person name="Huang E."/>
            <person name="Gao Y."/>
            <person name="Liu J."/>
            <person name="Shao H."/>
            <person name="Ye R."/>
            <person name="Li L."/>
            <person name="Wei W."/>
            <person name="Wang X."/>
            <person name="Wang C."/>
            <person name="Huo Q."/>
            <person name="Li W."/>
            <person name="Guo W."/>
            <person name="Chen H."/>
            <person name="Chen S."/>
            <person name="Zhou L."/>
            <person name="Zhou L."/>
            <person name="Ni X."/>
            <person name="Tian J."/>
            <person name="Zhou Y."/>
            <person name="Sheng Y."/>
            <person name="Liu T."/>
            <person name="Pan Y."/>
            <person name="Xia L."/>
            <person name="Li J."/>
            <person name="Zhao F."/>
            <person name="Cao W."/>
        </authorList>
    </citation>
    <scope>NUCLEOTIDE SEQUENCE</scope>
    <source>
        <strain evidence="2">Rmic-2018</strain>
        <tissue evidence="2">Larvae</tissue>
    </source>
</reference>
<feature type="compositionally biased region" description="Basic and acidic residues" evidence="1">
    <location>
        <begin position="1244"/>
        <end position="1257"/>
    </location>
</feature>
<feature type="region of interest" description="Disordered" evidence="1">
    <location>
        <begin position="1230"/>
        <end position="1257"/>
    </location>
</feature>
<protein>
    <submittedName>
        <fullName evidence="2">Uncharacterized protein</fullName>
    </submittedName>
</protein>
<feature type="compositionally biased region" description="Polar residues" evidence="1">
    <location>
        <begin position="288"/>
        <end position="301"/>
    </location>
</feature>
<reference evidence="2" key="1">
    <citation type="journal article" date="2020" name="Cell">
        <title>Large-Scale Comparative Analyses of Tick Genomes Elucidate Their Genetic Diversity and Vector Capacities.</title>
        <authorList>
            <consortium name="Tick Genome and Microbiome Consortium (TIGMIC)"/>
            <person name="Jia N."/>
            <person name="Wang J."/>
            <person name="Shi W."/>
            <person name="Du L."/>
            <person name="Sun Y."/>
            <person name="Zhan W."/>
            <person name="Jiang J.F."/>
            <person name="Wang Q."/>
            <person name="Zhang B."/>
            <person name="Ji P."/>
            <person name="Bell-Sakyi L."/>
            <person name="Cui X.M."/>
            <person name="Yuan T.T."/>
            <person name="Jiang B.G."/>
            <person name="Yang W.F."/>
            <person name="Lam T.T."/>
            <person name="Chang Q.C."/>
            <person name="Ding S.J."/>
            <person name="Wang X.J."/>
            <person name="Zhu J.G."/>
            <person name="Ruan X.D."/>
            <person name="Zhao L."/>
            <person name="Wei J.T."/>
            <person name="Ye R.Z."/>
            <person name="Que T.C."/>
            <person name="Du C.H."/>
            <person name="Zhou Y.H."/>
            <person name="Cheng J.X."/>
            <person name="Dai P.F."/>
            <person name="Guo W.B."/>
            <person name="Han X.H."/>
            <person name="Huang E.J."/>
            <person name="Li L.F."/>
            <person name="Wei W."/>
            <person name="Gao Y.C."/>
            <person name="Liu J.Z."/>
            <person name="Shao H.Z."/>
            <person name="Wang X."/>
            <person name="Wang C.C."/>
            <person name="Yang T.C."/>
            <person name="Huo Q.B."/>
            <person name="Li W."/>
            <person name="Chen H.Y."/>
            <person name="Chen S.E."/>
            <person name="Zhou L.G."/>
            <person name="Ni X.B."/>
            <person name="Tian J.H."/>
            <person name="Sheng Y."/>
            <person name="Liu T."/>
            <person name="Pan Y.S."/>
            <person name="Xia L.Y."/>
            <person name="Li J."/>
            <person name="Zhao F."/>
            <person name="Cao W.C."/>
        </authorList>
    </citation>
    <scope>NUCLEOTIDE SEQUENCE</scope>
    <source>
        <strain evidence="2">Rmic-2018</strain>
    </source>
</reference>
<keyword evidence="3" id="KW-1185">Reference proteome</keyword>
<feature type="compositionally biased region" description="Polar residues" evidence="1">
    <location>
        <begin position="1499"/>
        <end position="1513"/>
    </location>
</feature>
<evidence type="ECO:0000313" key="2">
    <source>
        <dbReference type="EMBL" id="KAH7942660.1"/>
    </source>
</evidence>
<feature type="compositionally biased region" description="Polar residues" evidence="1">
    <location>
        <begin position="1099"/>
        <end position="1112"/>
    </location>
</feature>
<feature type="region of interest" description="Disordered" evidence="1">
    <location>
        <begin position="1362"/>
        <end position="1389"/>
    </location>
</feature>
<comment type="caution">
    <text evidence="2">The sequence shown here is derived from an EMBL/GenBank/DDBJ whole genome shotgun (WGS) entry which is preliminary data.</text>
</comment>
<feature type="compositionally biased region" description="Basic and acidic residues" evidence="1">
    <location>
        <begin position="1054"/>
        <end position="1076"/>
    </location>
</feature>
<gene>
    <name evidence="2" type="ORF">HPB51_028659</name>
</gene>
<feature type="compositionally biased region" description="Basic and acidic residues" evidence="1">
    <location>
        <begin position="1367"/>
        <end position="1380"/>
    </location>
</feature>
<feature type="compositionally biased region" description="Basic and acidic residues" evidence="1">
    <location>
        <begin position="619"/>
        <end position="629"/>
    </location>
</feature>